<protein>
    <recommendedName>
        <fullName evidence="4">Beta-lactamase enzyme family protein</fullName>
    </recommendedName>
</protein>
<organism evidence="2 3">
    <name type="scientific">Mariprofundus aestuarium</name>
    <dbReference type="NCBI Taxonomy" id="1921086"/>
    <lineage>
        <taxon>Bacteria</taxon>
        <taxon>Pseudomonadati</taxon>
        <taxon>Pseudomonadota</taxon>
        <taxon>Candidatius Mariprofundia</taxon>
        <taxon>Mariprofundales</taxon>
        <taxon>Mariprofundaceae</taxon>
        <taxon>Mariprofundus</taxon>
    </lineage>
</organism>
<reference evidence="2 3" key="1">
    <citation type="submission" date="2016-12" db="EMBL/GenBank/DDBJ databases">
        <title>Isolation and genomic insights into novel planktonic Zetaproteobacteria from stratified waters of the Chesapeake Bay.</title>
        <authorList>
            <person name="McAllister S.M."/>
            <person name="Kato S."/>
            <person name="Chan C.S."/>
            <person name="Chiu B.K."/>
            <person name="Field E.K."/>
        </authorList>
    </citation>
    <scope>NUCLEOTIDE SEQUENCE [LARGE SCALE GENOMIC DNA]</scope>
    <source>
        <strain evidence="2 3">CP-5</strain>
    </source>
</reference>
<keyword evidence="3" id="KW-1185">Reference proteome</keyword>
<dbReference type="AlphaFoldDB" id="A0A2K8L4N3"/>
<dbReference type="KEGG" id="maes:Ga0123461_0776"/>
<dbReference type="SUPFAM" id="SSF56601">
    <property type="entry name" value="beta-lactamase/transpeptidase-like"/>
    <property type="match status" value="1"/>
</dbReference>
<name>A0A2K8L4N3_MARES</name>
<dbReference type="RefSeq" id="WP_232710341.1">
    <property type="nucleotide sequence ID" value="NZ_CP018799.1"/>
</dbReference>
<feature type="chain" id="PRO_5014978868" description="Beta-lactamase enzyme family protein" evidence="1">
    <location>
        <begin position="22"/>
        <end position="424"/>
    </location>
</feature>
<sequence length="424" mass="47860">MKKTFLFFAVSLLSLPCTLFAYPLDGAQETGIERLEGYRLAQQGLVPGNRLHSGAQLKMEQVQLRLQGKLDSGLPAVDPWLSKQVKKLLGEDAEGYSISLLDITDPDRPLYAEHDANMLRNPASVGKLIVLLAVFQALADIYPHDVEARQRVLRDSQITADEFIHSDHHKVPFWVPEQMRLIKRPVSVGDTGNFWTYLDWSVSASSNAATSMVMKHLLLLRHFGRQYPVARSKEDAYFKQRSRKQLGDDLLQALLGPVLRNGMDTDLLRQGSFFSKVGKRHVAGTTSVCTTQELMNYLLRMEQGRLVDAWSSLQIKRLLYITQFRIRYAYSPALKDAAVYFKSGSFYKCKPEEGYKCGAYKGNKLNLMNSVAVIEAPAGAPRLNYIVTITSNVLRKNSADEQQRLATRLHRLLQKLHPVHAGQQ</sequence>
<gene>
    <name evidence="2" type="ORF">Ga0123461_0776</name>
</gene>
<dbReference type="InterPro" id="IPR012338">
    <property type="entry name" value="Beta-lactam/transpept-like"/>
</dbReference>
<dbReference type="EMBL" id="CP018799">
    <property type="protein sequence ID" value="ATX79196.1"/>
    <property type="molecule type" value="Genomic_DNA"/>
</dbReference>
<evidence type="ECO:0000313" key="3">
    <source>
        <dbReference type="Proteomes" id="UP000231701"/>
    </source>
</evidence>
<keyword evidence="1" id="KW-0732">Signal</keyword>
<feature type="signal peptide" evidence="1">
    <location>
        <begin position="1"/>
        <end position="21"/>
    </location>
</feature>
<dbReference type="Gene3D" id="3.40.710.10">
    <property type="entry name" value="DD-peptidase/beta-lactamase superfamily"/>
    <property type="match status" value="1"/>
</dbReference>
<dbReference type="Proteomes" id="UP000231701">
    <property type="component" value="Chromosome"/>
</dbReference>
<proteinExistence type="predicted"/>
<evidence type="ECO:0000313" key="2">
    <source>
        <dbReference type="EMBL" id="ATX79196.1"/>
    </source>
</evidence>
<accession>A0A2K8L4N3</accession>
<evidence type="ECO:0000256" key="1">
    <source>
        <dbReference type="SAM" id="SignalP"/>
    </source>
</evidence>
<evidence type="ECO:0008006" key="4">
    <source>
        <dbReference type="Google" id="ProtNLM"/>
    </source>
</evidence>